<keyword evidence="1" id="KW-1133">Transmembrane helix</keyword>
<evidence type="ECO:0008006" key="3">
    <source>
        <dbReference type="Google" id="ProtNLM"/>
    </source>
</evidence>
<proteinExistence type="predicted"/>
<keyword evidence="1" id="KW-0812">Transmembrane</keyword>
<accession>A0A6C0HR10</accession>
<evidence type="ECO:0000313" key="2">
    <source>
        <dbReference type="EMBL" id="QHT82777.1"/>
    </source>
</evidence>
<name>A0A6C0HR10_9ZZZZ</name>
<feature type="transmembrane region" description="Helical" evidence="1">
    <location>
        <begin position="38"/>
        <end position="57"/>
    </location>
</feature>
<sequence length="232" mass="27479">MNYIFLGIIVIFICLLLLIYSSTFFKKNSRLNRFVEKLPIASHFILALGIFLTYLIFNVSFKQTVSKASDDVDNEIIINILEVLEKNKHKCPNLIDSFFFPWQDYNKKIPKMDDDHESAALVSNYIFERVEIYTESRSLTDMSDSKFLCFFSSFFVSKLLKMEWQKYSANYELKPRLLIEELFKINESHNFYSADELREYFENYIHTDKFKEIMNAKEKTAINHDVSQLAPL</sequence>
<reference evidence="2" key="1">
    <citation type="journal article" date="2020" name="Nature">
        <title>Giant virus diversity and host interactions through global metagenomics.</title>
        <authorList>
            <person name="Schulz F."/>
            <person name="Roux S."/>
            <person name="Paez-Espino D."/>
            <person name="Jungbluth S."/>
            <person name="Walsh D.A."/>
            <person name="Denef V.J."/>
            <person name="McMahon K.D."/>
            <person name="Konstantinidis K.T."/>
            <person name="Eloe-Fadrosh E.A."/>
            <person name="Kyrpides N.C."/>
            <person name="Woyke T."/>
        </authorList>
    </citation>
    <scope>NUCLEOTIDE SEQUENCE</scope>
    <source>
        <strain evidence="2">GVMAG-M-3300023184-165</strain>
    </source>
</reference>
<keyword evidence="1" id="KW-0472">Membrane</keyword>
<dbReference type="AlphaFoldDB" id="A0A6C0HR10"/>
<organism evidence="2">
    <name type="scientific">viral metagenome</name>
    <dbReference type="NCBI Taxonomy" id="1070528"/>
    <lineage>
        <taxon>unclassified sequences</taxon>
        <taxon>metagenomes</taxon>
        <taxon>organismal metagenomes</taxon>
    </lineage>
</organism>
<feature type="transmembrane region" description="Helical" evidence="1">
    <location>
        <begin position="6"/>
        <end position="26"/>
    </location>
</feature>
<protein>
    <recommendedName>
        <fullName evidence="3">Phage abortive infection protein</fullName>
    </recommendedName>
</protein>
<dbReference type="EMBL" id="MN740003">
    <property type="protein sequence ID" value="QHT82777.1"/>
    <property type="molecule type" value="Genomic_DNA"/>
</dbReference>
<evidence type="ECO:0000256" key="1">
    <source>
        <dbReference type="SAM" id="Phobius"/>
    </source>
</evidence>